<comment type="caution">
    <text evidence="13">The sequence shown here is derived from an EMBL/GenBank/DDBJ whole genome shotgun (WGS) entry which is preliminary data.</text>
</comment>
<dbReference type="GO" id="GO:0042777">
    <property type="term" value="P:proton motive force-driven plasma membrane ATP synthesis"/>
    <property type="evidence" value="ECO:0007669"/>
    <property type="project" value="TreeGrafter"/>
</dbReference>
<evidence type="ECO:0000256" key="11">
    <source>
        <dbReference type="HAMAP-Rule" id="MF_01393"/>
    </source>
</evidence>
<keyword evidence="4 11" id="KW-0138">CF(0)</keyword>
<keyword evidence="3 11" id="KW-0813">Transport</keyword>
<dbReference type="STRING" id="1324314.BVG16_20540"/>
<dbReference type="Gene3D" id="1.20.120.220">
    <property type="entry name" value="ATP synthase, F0 complex, subunit A"/>
    <property type="match status" value="1"/>
</dbReference>
<keyword evidence="8 11" id="KW-0406">Ion transport</keyword>
<comment type="similarity">
    <text evidence="2 11 12">Belongs to the ATPase A chain family.</text>
</comment>
<dbReference type="PANTHER" id="PTHR42823">
    <property type="entry name" value="ATP SYNTHASE SUBUNIT A, CHLOROPLASTIC"/>
    <property type="match status" value="1"/>
</dbReference>
<dbReference type="SUPFAM" id="SSF81336">
    <property type="entry name" value="F1F0 ATP synthase subunit A"/>
    <property type="match status" value="1"/>
</dbReference>
<evidence type="ECO:0000313" key="13">
    <source>
        <dbReference type="EMBL" id="OPA75720.1"/>
    </source>
</evidence>
<dbReference type="NCBIfam" id="TIGR01131">
    <property type="entry name" value="ATP_synt_6_or_A"/>
    <property type="match status" value="1"/>
</dbReference>
<comment type="function">
    <text evidence="11 12">Key component of the proton channel; it plays a direct role in the translocation of protons across the membrane.</text>
</comment>
<dbReference type="PANTHER" id="PTHR42823:SF3">
    <property type="entry name" value="ATP SYNTHASE SUBUNIT A, CHLOROPLASTIC"/>
    <property type="match status" value="1"/>
</dbReference>
<dbReference type="OrthoDB" id="9789241at2"/>
<dbReference type="GO" id="GO:0005886">
    <property type="term" value="C:plasma membrane"/>
    <property type="evidence" value="ECO:0007669"/>
    <property type="project" value="UniProtKB-SubCell"/>
</dbReference>
<proteinExistence type="inferred from homology"/>
<dbReference type="InterPro" id="IPR045082">
    <property type="entry name" value="ATP_syn_F0_a_bact/chloroplast"/>
</dbReference>
<keyword evidence="10 11" id="KW-0066">ATP synthesis</keyword>
<gene>
    <name evidence="11" type="primary">atpB</name>
    <name evidence="13" type="ORF">BVG16_20540</name>
</gene>
<evidence type="ECO:0000256" key="4">
    <source>
        <dbReference type="ARBA" id="ARBA00022547"/>
    </source>
</evidence>
<dbReference type="GO" id="GO:0045259">
    <property type="term" value="C:proton-transporting ATP synthase complex"/>
    <property type="evidence" value="ECO:0007669"/>
    <property type="project" value="UniProtKB-KW"/>
</dbReference>
<organism evidence="13 14">
    <name type="scientific">Paenibacillus selenitireducens</name>
    <dbReference type="NCBI Taxonomy" id="1324314"/>
    <lineage>
        <taxon>Bacteria</taxon>
        <taxon>Bacillati</taxon>
        <taxon>Bacillota</taxon>
        <taxon>Bacilli</taxon>
        <taxon>Bacillales</taxon>
        <taxon>Paenibacillaceae</taxon>
        <taxon>Paenibacillus</taxon>
    </lineage>
</organism>
<dbReference type="InterPro" id="IPR035908">
    <property type="entry name" value="F0_ATP_A_sf"/>
</dbReference>
<dbReference type="PROSITE" id="PS00449">
    <property type="entry name" value="ATPASE_A"/>
    <property type="match status" value="1"/>
</dbReference>
<dbReference type="Pfam" id="PF00119">
    <property type="entry name" value="ATP-synt_A"/>
    <property type="match status" value="1"/>
</dbReference>
<protein>
    <recommendedName>
        <fullName evidence="11 12">ATP synthase subunit a</fullName>
    </recommendedName>
    <alternativeName>
        <fullName evidence="11">ATP synthase F0 sector subunit a</fullName>
    </alternativeName>
    <alternativeName>
        <fullName evidence="11">F-ATPase subunit 6</fullName>
    </alternativeName>
</protein>
<reference evidence="13 14" key="1">
    <citation type="submission" date="2017-01" db="EMBL/GenBank/DDBJ databases">
        <title>Genome analysis of Paenibacillus selenitrireducens ES3-24.</title>
        <authorList>
            <person name="Xu D."/>
            <person name="Yao R."/>
            <person name="Zheng S."/>
        </authorList>
    </citation>
    <scope>NUCLEOTIDE SEQUENCE [LARGE SCALE GENOMIC DNA]</scope>
    <source>
        <strain evidence="13 14">ES3-24</strain>
    </source>
</reference>
<evidence type="ECO:0000313" key="14">
    <source>
        <dbReference type="Proteomes" id="UP000190188"/>
    </source>
</evidence>
<name>A0A1T2X775_9BACL</name>
<evidence type="ECO:0000256" key="2">
    <source>
        <dbReference type="ARBA" id="ARBA00006810"/>
    </source>
</evidence>
<dbReference type="CDD" id="cd00310">
    <property type="entry name" value="ATP-synt_Fo_a_6"/>
    <property type="match status" value="1"/>
</dbReference>
<dbReference type="Proteomes" id="UP000190188">
    <property type="component" value="Unassembled WGS sequence"/>
</dbReference>
<keyword evidence="7 11" id="KW-1133">Transmembrane helix</keyword>
<dbReference type="AlphaFoldDB" id="A0A1T2X775"/>
<keyword evidence="5 11" id="KW-0812">Transmembrane</keyword>
<dbReference type="GO" id="GO:0046933">
    <property type="term" value="F:proton-transporting ATP synthase activity, rotational mechanism"/>
    <property type="evidence" value="ECO:0007669"/>
    <property type="project" value="UniProtKB-UniRule"/>
</dbReference>
<keyword evidence="9 11" id="KW-0472">Membrane</keyword>
<accession>A0A1T2X775</accession>
<feature type="transmembrane region" description="Helical" evidence="11">
    <location>
        <begin position="74"/>
        <end position="98"/>
    </location>
</feature>
<keyword evidence="11" id="KW-1003">Cell membrane</keyword>
<dbReference type="HAMAP" id="MF_01393">
    <property type="entry name" value="ATP_synth_a_bact"/>
    <property type="match status" value="1"/>
</dbReference>
<feature type="transmembrane region" description="Helical" evidence="11">
    <location>
        <begin position="149"/>
        <end position="167"/>
    </location>
</feature>
<evidence type="ECO:0000256" key="3">
    <source>
        <dbReference type="ARBA" id="ARBA00022448"/>
    </source>
</evidence>
<evidence type="ECO:0000256" key="7">
    <source>
        <dbReference type="ARBA" id="ARBA00022989"/>
    </source>
</evidence>
<dbReference type="InterPro" id="IPR000568">
    <property type="entry name" value="ATP_synth_F0_asu"/>
</dbReference>
<dbReference type="PRINTS" id="PR00123">
    <property type="entry name" value="ATPASEA"/>
</dbReference>
<feature type="transmembrane region" description="Helical" evidence="11">
    <location>
        <begin position="205"/>
        <end position="227"/>
    </location>
</feature>
<feature type="transmembrane region" description="Helical" evidence="11">
    <location>
        <begin position="233"/>
        <end position="256"/>
    </location>
</feature>
<evidence type="ECO:0000256" key="5">
    <source>
        <dbReference type="ARBA" id="ARBA00022692"/>
    </source>
</evidence>
<sequence length="268" mass="29743">MHEAPIINLGGFNIDLSIVTMLIVTSLIVFILARLAVRNLSVENPGKLQNFLEWAVEFVQGIISSTMDLKKGKAFVSLGMTIIMFIFVGNLLGLPFGIVTEYSEPGHKVFGQEIVSVNADAFAELHDKKPNEEHLEIGVAWWKSPTADASVSMGLALIIFVIVHFLGMTKNTKAYFKSYFEPFPIFFPIKLIETFSNFLTHGMRLYGNIFAGEVLISVLLGLGVASIPALMAWQAFSIFIGTIQAFVFTMLTMVYISHAIENHAEEHH</sequence>
<keyword evidence="14" id="KW-1185">Reference proteome</keyword>
<evidence type="ECO:0000256" key="9">
    <source>
        <dbReference type="ARBA" id="ARBA00023136"/>
    </source>
</evidence>
<dbReference type="InterPro" id="IPR023011">
    <property type="entry name" value="ATP_synth_F0_asu_AS"/>
</dbReference>
<evidence type="ECO:0000256" key="6">
    <source>
        <dbReference type="ARBA" id="ARBA00022781"/>
    </source>
</evidence>
<evidence type="ECO:0000256" key="12">
    <source>
        <dbReference type="RuleBase" id="RU000483"/>
    </source>
</evidence>
<evidence type="ECO:0000256" key="1">
    <source>
        <dbReference type="ARBA" id="ARBA00004141"/>
    </source>
</evidence>
<dbReference type="EMBL" id="MSZX01000008">
    <property type="protein sequence ID" value="OPA75720.1"/>
    <property type="molecule type" value="Genomic_DNA"/>
</dbReference>
<comment type="subcellular location">
    <subcellularLocation>
        <location evidence="11 12">Cell membrane</location>
        <topology evidence="11 12">Multi-pass membrane protein</topology>
    </subcellularLocation>
    <subcellularLocation>
        <location evidence="1">Membrane</location>
        <topology evidence="1">Multi-pass membrane protein</topology>
    </subcellularLocation>
</comment>
<evidence type="ECO:0000256" key="10">
    <source>
        <dbReference type="ARBA" id="ARBA00023310"/>
    </source>
</evidence>
<feature type="transmembrane region" description="Helical" evidence="11">
    <location>
        <begin position="16"/>
        <end position="37"/>
    </location>
</feature>
<dbReference type="RefSeq" id="WP_078501052.1">
    <property type="nucleotide sequence ID" value="NZ_MSZX01000008.1"/>
</dbReference>
<keyword evidence="6 11" id="KW-0375">Hydrogen ion transport</keyword>
<evidence type="ECO:0000256" key="8">
    <source>
        <dbReference type="ARBA" id="ARBA00023065"/>
    </source>
</evidence>